<keyword evidence="1" id="KW-0067">ATP-binding</keyword>
<dbReference type="InterPro" id="IPR027417">
    <property type="entry name" value="P-loop_NTPase"/>
</dbReference>
<gene>
    <name evidence="1" type="ORF">GO014_12165</name>
</gene>
<reference evidence="1 2" key="1">
    <citation type="submission" date="2019-12" db="EMBL/GenBank/DDBJ databases">
        <title>Devosia maris sp. nov., isolated from the deep seawater.</title>
        <authorList>
            <person name="Liu Y."/>
        </authorList>
    </citation>
    <scope>NUCLEOTIDE SEQUENCE [LARGE SCALE GENOMIC DNA]</scope>
    <source>
        <strain evidence="1 2">L53-10-65</strain>
    </source>
</reference>
<protein>
    <submittedName>
        <fullName evidence="1">ATP-binding protein</fullName>
    </submittedName>
</protein>
<evidence type="ECO:0000313" key="2">
    <source>
        <dbReference type="Proteomes" id="UP000438106"/>
    </source>
</evidence>
<dbReference type="AlphaFoldDB" id="A0A7X3FSF9"/>
<dbReference type="Proteomes" id="UP000438106">
    <property type="component" value="Unassembled WGS sequence"/>
</dbReference>
<dbReference type="EMBL" id="WQRF01000003">
    <property type="protein sequence ID" value="MVS99778.1"/>
    <property type="molecule type" value="Genomic_DNA"/>
</dbReference>
<name>A0A7X3FSF9_9HYPH</name>
<proteinExistence type="predicted"/>
<dbReference type="RefSeq" id="WP_157290572.1">
    <property type="nucleotide sequence ID" value="NZ_WQRF01000003.1"/>
</dbReference>
<evidence type="ECO:0000313" key="1">
    <source>
        <dbReference type="EMBL" id="MVS99778.1"/>
    </source>
</evidence>
<dbReference type="GO" id="GO:0005524">
    <property type="term" value="F:ATP binding"/>
    <property type="evidence" value="ECO:0007669"/>
    <property type="project" value="UniProtKB-KW"/>
</dbReference>
<dbReference type="Gene3D" id="3.40.50.300">
    <property type="entry name" value="P-loop containing nucleotide triphosphate hydrolases"/>
    <property type="match status" value="1"/>
</dbReference>
<organism evidence="1 2">
    <name type="scientific">Devosia marina</name>
    <dbReference type="NCBI Taxonomy" id="2683198"/>
    <lineage>
        <taxon>Bacteria</taxon>
        <taxon>Pseudomonadati</taxon>
        <taxon>Pseudomonadota</taxon>
        <taxon>Alphaproteobacteria</taxon>
        <taxon>Hyphomicrobiales</taxon>
        <taxon>Devosiaceae</taxon>
        <taxon>Devosia</taxon>
    </lineage>
</organism>
<keyword evidence="2" id="KW-1185">Reference proteome</keyword>
<sequence length="1127" mass="124601">MSLIDKVYIAPRFQRAIRIDVDLGQQESLDGFMCPKSSVDVLLAMARHVADTRQGAFTWTGPYGSGKSSLVVALSALLGADKPLRNLAMASIGEAAANEIRSGFGATKRGWKAIAAVGRRDDACRVIGEGLVSAGLASSRRRKPWDGVSIIEALTETAADKTRGGVILFIDEMGKLLEGAAQGESDVYLFQQLAEAASRSGGRLIVVGVLHQAFEEYANRLSRDFRDEWSKVQGRFIDLVVNAAGEEQIDLISRAIASEATPKSYAGLAGRIAKEIQTRKVGTSGFLDAALAECWPLHPIVAALLGPISRRRFGQNQRSIFGFLNSAEPNGFQDFLKSAKDGDLYSPDRLWDYLQLNLEPSILASPDGHRWSIAVEAIERCEAIGGDGAQIQLLKVISLVDLFKERSGLVASEELLTAAFPSLSNSALRSMLKQLRDWSLIAYRKFLGGYAVYAGSDFDIEAATERALGDIESVDFEQLRTLASLQPVMAKRHYHETGALRWFDVEIAPLADVLQYAAEFEPGPSTIGLFLLAIPTFGESEDTAKELCKRAARRSGKHDIIVGLSSRSWSIHNLSRELLAIEHVRNGHAELQGDPVARREINARIVSLQAQLEQELQRAFDGAQWFQKQHSPKQLMQDELNGLASDLADKRFPLSPVLNNELLNRVKPSTNAVAGQNALLRRMVDFEGQERLGITGYPAEGGMFESVLSDSGLYAKTKDGWRFVQPDAKSDKARLRPVWDATSEFLLEREERPVSLSEVYELWRGAPFGIKDGMMPVLAVSYILSRRNDVALYRQGVFQARFTDLDVDYLAKDPRDIQLRWMNLSDVARRLLSGLANIVRDLDQSNSLQNLEPIDVGRGLISIYTSLPHWTQRTMRLSANAIKIRDVFKRARDPNQFIFNDLPQLAGSDRDLETEDGFQRIIGRVRDALEEMVRAYPQMLERLADVTLAELQVPNSSSQALADLRARAENIRDLGGDFNLNAFVNRICEYQGSLTDIEGLAGFAVSKPSKDWIDSDLDKASIKLVEYAQSFNKSEAFARVKGRPDKRHAMAVVVGLGGRPAPLLDEFDVTDADLENVQKVVSELRKVLNKQQTAKRSVILAALAEMSAEVISSNNPDKTKQEQAAAR</sequence>
<accession>A0A7X3FSF9</accession>
<dbReference type="SUPFAM" id="SSF52540">
    <property type="entry name" value="P-loop containing nucleoside triphosphate hydrolases"/>
    <property type="match status" value="1"/>
</dbReference>
<comment type="caution">
    <text evidence="1">The sequence shown here is derived from an EMBL/GenBank/DDBJ whole genome shotgun (WGS) entry which is preliminary data.</text>
</comment>
<keyword evidence="1" id="KW-0547">Nucleotide-binding</keyword>